<feature type="transmembrane region" description="Helical" evidence="2">
    <location>
        <begin position="12"/>
        <end position="31"/>
    </location>
</feature>
<sequence length="285" mass="33574">MAELIIKMTSWLLAAMALGFIVAWLLSKVIYQKRHKVKEDGLLAIILERNNMVEKLEKNFRSEKLMSEKTSNNLKLLKKAYAQKTSELTILKNNLDNVNSTEDENLKLKEKYRSLVSDNAKLKDMDIRRVEELQGFEHVLMMAEDRVEKNEKHYSTRLRHLEENIEQLMTQNKEYEVHHKNNDKKMIELKEALKLCEADSTEDEFIISRDQFTKIEEQLEAYQDEISLLKKENSNLRLNRNRTAVLKDNGEQSLELKTIEALKQEEDDSSMLKTFKETYKKITNS</sequence>
<evidence type="ECO:0000313" key="3">
    <source>
        <dbReference type="EMBL" id="CAA6813146.1"/>
    </source>
</evidence>
<keyword evidence="1" id="KW-0175">Coiled coil</keyword>
<proteinExistence type="predicted"/>
<evidence type="ECO:0000256" key="2">
    <source>
        <dbReference type="SAM" id="Phobius"/>
    </source>
</evidence>
<feature type="coiled-coil region" evidence="1">
    <location>
        <begin position="212"/>
        <end position="239"/>
    </location>
</feature>
<keyword evidence="2" id="KW-1133">Transmembrane helix</keyword>
<dbReference type="AlphaFoldDB" id="A0A6S6T9W1"/>
<accession>A0A6S6T9W1</accession>
<feature type="coiled-coil region" evidence="1">
    <location>
        <begin position="151"/>
        <end position="178"/>
    </location>
</feature>
<keyword evidence="2" id="KW-0472">Membrane</keyword>
<feature type="coiled-coil region" evidence="1">
    <location>
        <begin position="74"/>
        <end position="118"/>
    </location>
</feature>
<protein>
    <submittedName>
        <fullName evidence="3">Uncharacterized protein</fullName>
    </submittedName>
</protein>
<name>A0A6S6T9W1_9BACT</name>
<reference evidence="3" key="1">
    <citation type="submission" date="2020-01" db="EMBL/GenBank/DDBJ databases">
        <authorList>
            <person name="Meier V. D."/>
            <person name="Meier V D."/>
        </authorList>
    </citation>
    <scope>NUCLEOTIDE SEQUENCE</scope>
    <source>
        <strain evidence="3">HLG_WM_MAG_04</strain>
    </source>
</reference>
<organism evidence="3">
    <name type="scientific">uncultured Sulfurovum sp</name>
    <dbReference type="NCBI Taxonomy" id="269237"/>
    <lineage>
        <taxon>Bacteria</taxon>
        <taxon>Pseudomonadati</taxon>
        <taxon>Campylobacterota</taxon>
        <taxon>Epsilonproteobacteria</taxon>
        <taxon>Campylobacterales</taxon>
        <taxon>Sulfurovaceae</taxon>
        <taxon>Sulfurovum</taxon>
        <taxon>environmental samples</taxon>
    </lineage>
</organism>
<evidence type="ECO:0000256" key="1">
    <source>
        <dbReference type="SAM" id="Coils"/>
    </source>
</evidence>
<keyword evidence="2" id="KW-0812">Transmembrane</keyword>
<dbReference type="EMBL" id="CACVAX010000039">
    <property type="protein sequence ID" value="CAA6813146.1"/>
    <property type="molecule type" value="Genomic_DNA"/>
</dbReference>
<gene>
    <name evidence="3" type="ORF">HELGO_WM6488</name>
</gene>